<evidence type="ECO:0000256" key="3">
    <source>
        <dbReference type="SAM" id="SignalP"/>
    </source>
</evidence>
<accession>A0A836B202</accession>
<dbReference type="InterPro" id="IPR004302">
    <property type="entry name" value="Cellulose/chitin-bd_N"/>
</dbReference>
<feature type="signal peptide" evidence="3">
    <location>
        <begin position="1"/>
        <end position="16"/>
    </location>
</feature>
<feature type="region of interest" description="Disordered" evidence="2">
    <location>
        <begin position="222"/>
        <end position="296"/>
    </location>
</feature>
<evidence type="ECO:0000313" key="6">
    <source>
        <dbReference type="Proteomes" id="UP000613740"/>
    </source>
</evidence>
<evidence type="ECO:0000313" key="5">
    <source>
        <dbReference type="EMBL" id="KAG2445311.1"/>
    </source>
</evidence>
<keyword evidence="1" id="KW-0945">Host-virus interaction</keyword>
<evidence type="ECO:0000256" key="2">
    <source>
        <dbReference type="SAM" id="MobiDB-lite"/>
    </source>
</evidence>
<dbReference type="PANTHER" id="PTHR13037:SF24">
    <property type="entry name" value="POLYCOMB PROTEIN PCL-RELATED"/>
    <property type="match status" value="1"/>
</dbReference>
<evidence type="ECO:0000259" key="4">
    <source>
        <dbReference type="Pfam" id="PF03067"/>
    </source>
</evidence>
<feature type="domain" description="Chitin-binding type-4" evidence="4">
    <location>
        <begin position="17"/>
        <end position="214"/>
    </location>
</feature>
<keyword evidence="6" id="KW-1185">Reference proteome</keyword>
<sequence>MLAVLLLGLWVELALGHGYLKYPISRNYAARLNNKFYCEHCGQGNGAPPDVCGNPFQGSTAVNFTDPYSWFDGFKANWLQDQEVDITIYLSTNHGGRMAVRLCPRDRFGLYPTCFDEPANQLRRVSSEPKHNGKVYWYLKPSDSEITQRFRLPPGASCSNGCVLQWWWVGYQNCYLPCAAPEDDIAGECGVSVNGAGVCSSITKTEQFANCADVLILPSGSNGGGGSIANPPRPPSPAPHPSPLPTVGTPSRPPSPPAPPSPKPPKPSPPSPKPPAPAPPSPPPRPPAPPSPPGPACAPVTDWKCTQCGALATAAAATLGTGLDAPCRECAGSMADAWPCHNCFAGATNKDVVLGCLSCVREAGSGGGWCSQVCAAKSPDAATFSRCRACGVNSGAPWDCNNCCEKSGGSASKRDACLDCVGARLGGWACGECSAKPTPCEQQRCIDCLRASPSSAWACYSASYAAACAGSSSSSGRRLRQ</sequence>
<feature type="compositionally biased region" description="Pro residues" evidence="2">
    <location>
        <begin position="231"/>
        <end position="244"/>
    </location>
</feature>
<dbReference type="OrthoDB" id="545243at2759"/>
<dbReference type="Proteomes" id="UP000613740">
    <property type="component" value="Unassembled WGS sequence"/>
</dbReference>
<reference evidence="5" key="1">
    <citation type="journal article" date="2020" name="bioRxiv">
        <title>Comparative genomics of Chlamydomonas.</title>
        <authorList>
            <person name="Craig R.J."/>
            <person name="Hasan A.R."/>
            <person name="Ness R.W."/>
            <person name="Keightley P.D."/>
        </authorList>
    </citation>
    <scope>NUCLEOTIDE SEQUENCE</scope>
    <source>
        <strain evidence="5">CCAP 11/173</strain>
    </source>
</reference>
<gene>
    <name evidence="5" type="ORF">HYH02_008777</name>
</gene>
<comment type="caution">
    <text evidence="5">The sequence shown here is derived from an EMBL/GenBank/DDBJ whole genome shotgun (WGS) entry which is preliminary data.</text>
</comment>
<dbReference type="AlphaFoldDB" id="A0A836B202"/>
<protein>
    <recommendedName>
        <fullName evidence="4">Chitin-binding type-4 domain-containing protein</fullName>
    </recommendedName>
</protein>
<feature type="chain" id="PRO_5032427640" description="Chitin-binding type-4 domain-containing protein" evidence="3">
    <location>
        <begin position="17"/>
        <end position="481"/>
    </location>
</feature>
<dbReference type="Pfam" id="PF03067">
    <property type="entry name" value="LPMO_10"/>
    <property type="match status" value="1"/>
</dbReference>
<keyword evidence="3" id="KW-0732">Signal</keyword>
<evidence type="ECO:0000256" key="1">
    <source>
        <dbReference type="ARBA" id="ARBA00022581"/>
    </source>
</evidence>
<dbReference type="PANTHER" id="PTHR13037">
    <property type="entry name" value="FORMIN"/>
    <property type="match status" value="1"/>
</dbReference>
<proteinExistence type="predicted"/>
<organism evidence="5 6">
    <name type="scientific">Chlamydomonas schloesseri</name>
    <dbReference type="NCBI Taxonomy" id="2026947"/>
    <lineage>
        <taxon>Eukaryota</taxon>
        <taxon>Viridiplantae</taxon>
        <taxon>Chlorophyta</taxon>
        <taxon>core chlorophytes</taxon>
        <taxon>Chlorophyceae</taxon>
        <taxon>CS clade</taxon>
        <taxon>Chlamydomonadales</taxon>
        <taxon>Chlamydomonadaceae</taxon>
        <taxon>Chlamydomonas</taxon>
    </lineage>
</organism>
<feature type="compositionally biased region" description="Pro residues" evidence="2">
    <location>
        <begin position="251"/>
        <end position="296"/>
    </location>
</feature>
<name>A0A836B202_9CHLO</name>
<dbReference type="EMBL" id="JAEHOD010000027">
    <property type="protein sequence ID" value="KAG2445311.1"/>
    <property type="molecule type" value="Genomic_DNA"/>
</dbReference>
<dbReference type="PRINTS" id="PR01217">
    <property type="entry name" value="PRICHEXTENSN"/>
</dbReference>